<dbReference type="PROSITE" id="PS00211">
    <property type="entry name" value="ABC_TRANSPORTER_1"/>
    <property type="match status" value="1"/>
</dbReference>
<evidence type="ECO:0000256" key="4">
    <source>
        <dbReference type="ARBA" id="ARBA00022741"/>
    </source>
</evidence>
<feature type="domain" description="ABC transporter" evidence="12">
    <location>
        <begin position="5"/>
        <end position="240"/>
    </location>
</feature>
<evidence type="ECO:0000313" key="13">
    <source>
        <dbReference type="EMBL" id="ABQ87195.1"/>
    </source>
</evidence>
<evidence type="ECO:0000256" key="8">
    <source>
        <dbReference type="ARBA" id="ARBA00039025"/>
    </source>
</evidence>
<evidence type="ECO:0000256" key="9">
    <source>
        <dbReference type="ARBA" id="ARBA00041133"/>
    </source>
</evidence>
<dbReference type="HOGENOM" id="CLU_000604_1_22_2"/>
<dbReference type="GO" id="GO:0016887">
    <property type="term" value="F:ATP hydrolysis activity"/>
    <property type="evidence" value="ECO:0007669"/>
    <property type="project" value="InterPro"/>
</dbReference>
<dbReference type="InterPro" id="IPR027417">
    <property type="entry name" value="P-loop_NTPase"/>
</dbReference>
<keyword evidence="14" id="KW-1185">Reference proteome</keyword>
<dbReference type="BioCyc" id="MSMI420247:GHWZ-1015-MONOMER"/>
<dbReference type="GO" id="GO:1901238">
    <property type="term" value="F:ABC-type tungstate transporter activity"/>
    <property type="evidence" value="ECO:0007669"/>
    <property type="project" value="UniProtKB-EC"/>
</dbReference>
<dbReference type="GeneID" id="78817630"/>
<evidence type="ECO:0000256" key="7">
    <source>
        <dbReference type="ARBA" id="ARBA00038781"/>
    </source>
</evidence>
<evidence type="ECO:0000256" key="1">
    <source>
        <dbReference type="ARBA" id="ARBA00004202"/>
    </source>
</evidence>
<dbReference type="Pfam" id="PF00005">
    <property type="entry name" value="ABC_tran"/>
    <property type="match status" value="1"/>
</dbReference>
<evidence type="ECO:0000259" key="12">
    <source>
        <dbReference type="PROSITE" id="PS50893"/>
    </source>
</evidence>
<organism evidence="13 14">
    <name type="scientific">Methanobrevibacter smithii (strain ATCC 35061 / DSM 861 / OCM 144 / PS)</name>
    <dbReference type="NCBI Taxonomy" id="420247"/>
    <lineage>
        <taxon>Archaea</taxon>
        <taxon>Methanobacteriati</taxon>
        <taxon>Methanobacteriota</taxon>
        <taxon>Methanomada group</taxon>
        <taxon>Methanobacteria</taxon>
        <taxon>Methanobacteriales</taxon>
        <taxon>Methanobacteriaceae</taxon>
        <taxon>Methanobrevibacter</taxon>
    </lineage>
</organism>
<comment type="catalytic activity">
    <reaction evidence="10">
        <text>tungstate(in) + ATP + H2O = tungstate(out) + ADP + phosphate + H(+)</text>
        <dbReference type="Rhea" id="RHEA:35027"/>
        <dbReference type="ChEBI" id="CHEBI:15377"/>
        <dbReference type="ChEBI" id="CHEBI:15378"/>
        <dbReference type="ChEBI" id="CHEBI:30616"/>
        <dbReference type="ChEBI" id="CHEBI:43474"/>
        <dbReference type="ChEBI" id="CHEBI:46502"/>
        <dbReference type="ChEBI" id="CHEBI:456216"/>
        <dbReference type="EC" id="7.3.2.6"/>
    </reaction>
</comment>
<dbReference type="GO" id="GO:0005524">
    <property type="term" value="F:ATP binding"/>
    <property type="evidence" value="ECO:0007669"/>
    <property type="project" value="UniProtKB-KW"/>
</dbReference>
<evidence type="ECO:0000256" key="2">
    <source>
        <dbReference type="ARBA" id="ARBA00022448"/>
    </source>
</evidence>
<keyword evidence="4" id="KW-0547">Nucleotide-binding</keyword>
<gene>
    <name evidence="13" type="ordered locus">Msm_0990</name>
</gene>
<accession>A5ULW7</accession>
<dbReference type="PROSITE" id="PS50893">
    <property type="entry name" value="ABC_TRANSPORTER_2"/>
    <property type="match status" value="1"/>
</dbReference>
<keyword evidence="3" id="KW-0500">Molybdenum</keyword>
<dbReference type="AlphaFoldDB" id="A5ULW7"/>
<dbReference type="GO" id="GO:0005886">
    <property type="term" value="C:plasma membrane"/>
    <property type="evidence" value="ECO:0007669"/>
    <property type="project" value="UniProtKB-SubCell"/>
</dbReference>
<dbReference type="InterPro" id="IPR017871">
    <property type="entry name" value="ABC_transporter-like_CS"/>
</dbReference>
<dbReference type="FunFam" id="3.40.50.300:FF:000425">
    <property type="entry name" value="Probable ABC transporter, ATP-binding subunit"/>
    <property type="match status" value="1"/>
</dbReference>
<evidence type="ECO:0000256" key="11">
    <source>
        <dbReference type="ARBA" id="ARBA00057369"/>
    </source>
</evidence>
<dbReference type="Proteomes" id="UP000001992">
    <property type="component" value="Chromosome"/>
</dbReference>
<sequence length="249" mass="27996">MSSIIEFKDISKHYSDSDFSIDNFNLSVEKGDFVTMIGGSGCGKTTILKMINGLITPDRGSVIVNGKDVSESDIVELRRRIGYAIQGTMLFPHLNVRENIAYVPNLIHENDSEKTDEAIDKWLDIVGLDSSILNRYPHELSGGQQQRVGIARALAASPAILLMDEPFSAVDEITRTQLQKEMKEIHEKTKITVMFVTHDIREALYLADKVLVMQNGIVHQFDTPNEVLNHPATPFVEKLLERTKFILNK</sequence>
<comment type="subunit">
    <text evidence="7">The complex is composed of two ATP-binding proteins (WtpC), two transmembrane proteins (WtpB) and a solute-binding protein (WtpA).</text>
</comment>
<evidence type="ECO:0000256" key="5">
    <source>
        <dbReference type="ARBA" id="ARBA00022840"/>
    </source>
</evidence>
<dbReference type="Gene3D" id="3.40.50.300">
    <property type="entry name" value="P-loop containing nucleotide triphosphate hydrolases"/>
    <property type="match status" value="1"/>
</dbReference>
<evidence type="ECO:0000256" key="6">
    <source>
        <dbReference type="ARBA" id="ARBA00038307"/>
    </source>
</evidence>
<dbReference type="InterPro" id="IPR050093">
    <property type="entry name" value="ABC_SmlMolc_Importer"/>
</dbReference>
<dbReference type="eggNOG" id="arCOG00175">
    <property type="taxonomic scope" value="Archaea"/>
</dbReference>
<comment type="subcellular location">
    <subcellularLocation>
        <location evidence="1">Cell membrane</location>
        <topology evidence="1">Peripheral membrane protein</topology>
    </subcellularLocation>
</comment>
<dbReference type="InterPro" id="IPR003593">
    <property type="entry name" value="AAA+_ATPase"/>
</dbReference>
<dbReference type="STRING" id="420247.Msm_0990"/>
<dbReference type="SMART" id="SM00382">
    <property type="entry name" value="AAA"/>
    <property type="match status" value="1"/>
</dbReference>
<dbReference type="PATRIC" id="fig|420247.28.peg.987"/>
<proteinExistence type="inferred from homology"/>
<comment type="similarity">
    <text evidence="6">Belongs to the ABC transporter superfamily. Sulfate/tungstate importer (TC 3.A.1.6) family.</text>
</comment>
<protein>
    <recommendedName>
        <fullName evidence="9">Molybdate/tungstate import ATP-binding protein WtpC</fullName>
        <ecNumber evidence="8">7.3.2.6</ecNumber>
    </recommendedName>
</protein>
<evidence type="ECO:0000256" key="10">
    <source>
        <dbReference type="ARBA" id="ARBA00047936"/>
    </source>
</evidence>
<dbReference type="PANTHER" id="PTHR42781">
    <property type="entry name" value="SPERMIDINE/PUTRESCINE IMPORT ATP-BINDING PROTEIN POTA"/>
    <property type="match status" value="1"/>
</dbReference>
<name>A5ULW7_METS3</name>
<dbReference type="EnsemblBacteria" id="ABQ87195">
    <property type="protein sequence ID" value="ABQ87195"/>
    <property type="gene ID" value="Msm_0990"/>
</dbReference>
<dbReference type="RefSeq" id="WP_011954216.1">
    <property type="nucleotide sequence ID" value="NC_009515.1"/>
</dbReference>
<dbReference type="EC" id="7.3.2.6" evidence="8"/>
<comment type="function">
    <text evidence="11">Part of the ABC transporter complex WtpABC involved in molybdate/tungstate import. Responsible for energy coupling to the transport system.</text>
</comment>
<evidence type="ECO:0000256" key="3">
    <source>
        <dbReference type="ARBA" id="ARBA00022505"/>
    </source>
</evidence>
<keyword evidence="5" id="KW-0067">ATP-binding</keyword>
<reference evidence="13 14" key="1">
    <citation type="journal article" date="2007" name="Proc. Natl. Acad. Sci. U.S.A.">
        <title>Genomic and metabolic adaptations of Methanobrevibacter smithii to the human gut.</title>
        <authorList>
            <person name="Samuel B.S."/>
            <person name="Hansen E.E."/>
            <person name="Manchester J.K."/>
            <person name="Coutinho P.M."/>
            <person name="Henrissat B."/>
            <person name="Fulton R."/>
            <person name="Latreille P."/>
            <person name="Kim K."/>
            <person name="Wilson R.K."/>
            <person name="Gordon J.I."/>
        </authorList>
    </citation>
    <scope>NUCLEOTIDE SEQUENCE [LARGE SCALE GENOMIC DNA]</scope>
    <source>
        <strain evidence="14">ATCC 35061 / DSM 861 / OCM 144 / PS</strain>
    </source>
</reference>
<evidence type="ECO:0000313" key="14">
    <source>
        <dbReference type="Proteomes" id="UP000001992"/>
    </source>
</evidence>
<dbReference type="InterPro" id="IPR003439">
    <property type="entry name" value="ABC_transporter-like_ATP-bd"/>
</dbReference>
<dbReference type="SUPFAM" id="SSF52540">
    <property type="entry name" value="P-loop containing nucleoside triphosphate hydrolases"/>
    <property type="match status" value="1"/>
</dbReference>
<keyword evidence="2" id="KW-0813">Transport</keyword>
<dbReference type="KEGG" id="msi:Msm_0990"/>
<dbReference type="EMBL" id="CP000678">
    <property type="protein sequence ID" value="ABQ87195.1"/>
    <property type="molecule type" value="Genomic_DNA"/>
</dbReference>
<dbReference type="PANTHER" id="PTHR42781:SF4">
    <property type="entry name" value="SPERMIDINE_PUTRESCINE IMPORT ATP-BINDING PROTEIN POTA"/>
    <property type="match status" value="1"/>
</dbReference>